<reference evidence="1" key="1">
    <citation type="submission" date="2021-01" db="EMBL/GenBank/DDBJ databases">
        <title>Adiantum capillus-veneris genome.</title>
        <authorList>
            <person name="Fang Y."/>
            <person name="Liao Q."/>
        </authorList>
    </citation>
    <scope>NUCLEOTIDE SEQUENCE</scope>
    <source>
        <strain evidence="1">H3</strain>
        <tissue evidence="1">Leaf</tissue>
    </source>
</reference>
<sequence length="52" mass="5687">GGGRGSEQAWQKPKRLVESAWRLPPWVPSAPPSSPSLFSWTKIVSYLPVPAV</sequence>
<accession>A0A9D4Z3Z9</accession>
<evidence type="ECO:0000313" key="1">
    <source>
        <dbReference type="EMBL" id="KAI5060399.1"/>
    </source>
</evidence>
<evidence type="ECO:0000313" key="2">
    <source>
        <dbReference type="Proteomes" id="UP000886520"/>
    </source>
</evidence>
<comment type="caution">
    <text evidence="1">The sequence shown here is derived from an EMBL/GenBank/DDBJ whole genome shotgun (WGS) entry which is preliminary data.</text>
</comment>
<dbReference type="Proteomes" id="UP000886520">
    <property type="component" value="Chromosome 24"/>
</dbReference>
<dbReference type="EMBL" id="JABFUD020000024">
    <property type="protein sequence ID" value="KAI5060399.1"/>
    <property type="molecule type" value="Genomic_DNA"/>
</dbReference>
<name>A0A9D4Z3Z9_ADICA</name>
<keyword evidence="2" id="KW-1185">Reference proteome</keyword>
<dbReference type="AlphaFoldDB" id="A0A9D4Z3Z9"/>
<feature type="non-terminal residue" evidence="1">
    <location>
        <position position="1"/>
    </location>
</feature>
<gene>
    <name evidence="1" type="ORF">GOP47_0024819</name>
</gene>
<protein>
    <submittedName>
        <fullName evidence="1">Uncharacterized protein</fullName>
    </submittedName>
</protein>
<organism evidence="1 2">
    <name type="scientific">Adiantum capillus-veneris</name>
    <name type="common">Maidenhair fern</name>
    <dbReference type="NCBI Taxonomy" id="13818"/>
    <lineage>
        <taxon>Eukaryota</taxon>
        <taxon>Viridiplantae</taxon>
        <taxon>Streptophyta</taxon>
        <taxon>Embryophyta</taxon>
        <taxon>Tracheophyta</taxon>
        <taxon>Polypodiopsida</taxon>
        <taxon>Polypodiidae</taxon>
        <taxon>Polypodiales</taxon>
        <taxon>Pteridineae</taxon>
        <taxon>Pteridaceae</taxon>
        <taxon>Vittarioideae</taxon>
        <taxon>Adiantum</taxon>
    </lineage>
</organism>
<proteinExistence type="predicted"/>
<feature type="non-terminal residue" evidence="1">
    <location>
        <position position="52"/>
    </location>
</feature>